<evidence type="ECO:0000256" key="6">
    <source>
        <dbReference type="ARBA" id="ARBA00023273"/>
    </source>
</evidence>
<evidence type="ECO:0000313" key="9">
    <source>
        <dbReference type="EMBL" id="KAK9868670.1"/>
    </source>
</evidence>
<comment type="subcellular location">
    <subcellularLocation>
        <location evidence="1">Cell projection</location>
        <location evidence="1">Cilium</location>
    </subcellularLocation>
</comment>
<feature type="coiled-coil region" evidence="7">
    <location>
        <begin position="26"/>
        <end position="53"/>
    </location>
</feature>
<name>A0AAW1TKJ7_9CHLO</name>
<evidence type="ECO:0000256" key="2">
    <source>
        <dbReference type="ARBA" id="ARBA00010841"/>
    </source>
</evidence>
<evidence type="ECO:0000256" key="5">
    <source>
        <dbReference type="ARBA" id="ARBA00023069"/>
    </source>
</evidence>
<comment type="similarity">
    <text evidence="2">Belongs to the CFAP157 family.</text>
</comment>
<dbReference type="EMBL" id="JALJOV010000016">
    <property type="protein sequence ID" value="KAK9868670.1"/>
    <property type="molecule type" value="Genomic_DNA"/>
</dbReference>
<dbReference type="InterPro" id="IPR038844">
    <property type="entry name" value="CFAP157"/>
</dbReference>
<keyword evidence="4 7" id="KW-0175">Coiled coil</keyword>
<evidence type="ECO:0000256" key="7">
    <source>
        <dbReference type="SAM" id="Coils"/>
    </source>
</evidence>
<feature type="compositionally biased region" description="Polar residues" evidence="8">
    <location>
        <begin position="11"/>
        <end position="20"/>
    </location>
</feature>
<accession>A0AAW1TKJ7</accession>
<keyword evidence="10" id="KW-1185">Reference proteome</keyword>
<evidence type="ECO:0000256" key="3">
    <source>
        <dbReference type="ARBA" id="ARBA00014087"/>
    </source>
</evidence>
<evidence type="ECO:0000256" key="8">
    <source>
        <dbReference type="SAM" id="MobiDB-lite"/>
    </source>
</evidence>
<comment type="caution">
    <text evidence="9">The sequence shown here is derived from an EMBL/GenBank/DDBJ whole genome shotgun (WGS) entry which is preliminary data.</text>
</comment>
<dbReference type="AlphaFoldDB" id="A0AAW1TKJ7"/>
<reference evidence="9 10" key="1">
    <citation type="journal article" date="2024" name="Nat. Commun.">
        <title>Phylogenomics reveals the evolutionary origins of lichenization in chlorophyte algae.</title>
        <authorList>
            <person name="Puginier C."/>
            <person name="Libourel C."/>
            <person name="Otte J."/>
            <person name="Skaloud P."/>
            <person name="Haon M."/>
            <person name="Grisel S."/>
            <person name="Petersen M."/>
            <person name="Berrin J.G."/>
            <person name="Delaux P.M."/>
            <person name="Dal Grande F."/>
            <person name="Keller J."/>
        </authorList>
    </citation>
    <scope>NUCLEOTIDE SEQUENCE [LARGE SCALE GENOMIC DNA]</scope>
    <source>
        <strain evidence="9 10">SAG 2523</strain>
    </source>
</reference>
<sequence length="447" mass="50566">MPPKTDVKARQTATGETEQASLGRDVIEKELVINALRQKLDRMKELGERLIEDNNELHGQLDAQQGSLKDINEYLRNELTGQQTINAALEKRVTELQGQLQESRLATQEENNQLIAQMAADETVSRGVVEELKSKVKSGQAFLEQKERLESSMKQLQDSLNSERSEFARKFSELERRMLQETEKRNRDFATRMREQREELKKMTESHLEELTKRTILENEQMSAELQYESRQVEQLVLRNQDLSNKVKLMQHEALESRGIEQEMARRNSILQNTLQNIVQQQKLAAATAAAAPPKRMVPGVVLQRQHEPLAASSQSRRIPEPTSAAGRQGIAQTQQVMFDGLQTLKSAFESGNLQEPANEPAMCKALIDSLLDSFQYTDATADAQADSHMEAVHDVLEEFYHTLVGKAAASSRQHGPVRHTVHHRPKTTTANMRTLPDIAPTFVLGF</sequence>
<evidence type="ECO:0000313" key="10">
    <source>
        <dbReference type="Proteomes" id="UP001485043"/>
    </source>
</evidence>
<evidence type="ECO:0000256" key="1">
    <source>
        <dbReference type="ARBA" id="ARBA00004138"/>
    </source>
</evidence>
<dbReference type="GO" id="GO:0036064">
    <property type="term" value="C:ciliary basal body"/>
    <property type="evidence" value="ECO:0007669"/>
    <property type="project" value="TreeGrafter"/>
</dbReference>
<gene>
    <name evidence="9" type="ORF">WJX84_002111</name>
</gene>
<keyword evidence="6" id="KW-0966">Cell projection</keyword>
<proteinExistence type="inferred from homology"/>
<protein>
    <recommendedName>
        <fullName evidence="3">Cilia- and flagella-associated protein 157</fullName>
    </recommendedName>
</protein>
<evidence type="ECO:0000256" key="4">
    <source>
        <dbReference type="ARBA" id="ARBA00023054"/>
    </source>
</evidence>
<dbReference type="PANTHER" id="PTHR31954:SF1">
    <property type="entry name" value="CILIA- AND FLAGELLA-ASSOCIATED PROTEIN 157"/>
    <property type="match status" value="1"/>
</dbReference>
<feature type="region of interest" description="Disordered" evidence="8">
    <location>
        <begin position="1"/>
        <end position="21"/>
    </location>
</feature>
<dbReference type="GO" id="GO:0008017">
    <property type="term" value="F:microtubule binding"/>
    <property type="evidence" value="ECO:0007669"/>
    <property type="project" value="TreeGrafter"/>
</dbReference>
<organism evidence="9 10">
    <name type="scientific">Apatococcus fuscideae</name>
    <dbReference type="NCBI Taxonomy" id="2026836"/>
    <lineage>
        <taxon>Eukaryota</taxon>
        <taxon>Viridiplantae</taxon>
        <taxon>Chlorophyta</taxon>
        <taxon>core chlorophytes</taxon>
        <taxon>Trebouxiophyceae</taxon>
        <taxon>Chlorellales</taxon>
        <taxon>Chlorellaceae</taxon>
        <taxon>Apatococcus</taxon>
    </lineage>
</organism>
<feature type="coiled-coil region" evidence="7">
    <location>
        <begin position="146"/>
        <end position="253"/>
    </location>
</feature>
<dbReference type="PANTHER" id="PTHR31954">
    <property type="entry name" value="CILIA- AND FLAGELLA-ASSOCIATED PROTEIN 157"/>
    <property type="match status" value="1"/>
</dbReference>
<dbReference type="Proteomes" id="UP001485043">
    <property type="component" value="Unassembled WGS sequence"/>
</dbReference>
<keyword evidence="5" id="KW-0969">Cilium</keyword>